<evidence type="ECO:0000256" key="1">
    <source>
        <dbReference type="ARBA" id="ARBA00004448"/>
    </source>
</evidence>
<comment type="subcellular location">
    <subcellularLocation>
        <location evidence="1 17">Mitochondrion inner membrane</location>
        <topology evidence="1 17">Multi-pass membrane protein</topology>
    </subcellularLocation>
</comment>
<evidence type="ECO:0000256" key="2">
    <source>
        <dbReference type="ARBA" id="ARBA00007012"/>
    </source>
</evidence>
<feature type="transmembrane region" description="Helical" evidence="17">
    <location>
        <begin position="57"/>
        <end position="76"/>
    </location>
</feature>
<keyword evidence="8 17" id="KW-0999">Mitochondrion inner membrane</keyword>
<accession>A0A9E8GE02</accession>
<evidence type="ECO:0000256" key="4">
    <source>
        <dbReference type="ARBA" id="ARBA00021008"/>
    </source>
</evidence>
<reference evidence="19" key="2">
    <citation type="submission" date="2022-01" db="EMBL/GenBank/DDBJ databases">
        <authorList>
            <person name="Bolbat A."/>
        </authorList>
    </citation>
    <scope>NUCLEOTIDE SEQUENCE</scope>
</reference>
<evidence type="ECO:0000256" key="12">
    <source>
        <dbReference type="ARBA" id="ARBA00023027"/>
    </source>
</evidence>
<dbReference type="InterPro" id="IPR050175">
    <property type="entry name" value="Complex_I_Subunit_2"/>
</dbReference>
<evidence type="ECO:0000256" key="11">
    <source>
        <dbReference type="ARBA" id="ARBA00022989"/>
    </source>
</evidence>
<organism evidence="19">
    <name type="scientific">Paracanthobdella livanowi</name>
    <dbReference type="NCBI Taxonomy" id="2905687"/>
    <lineage>
        <taxon>Eukaryota</taxon>
        <taxon>Metazoa</taxon>
        <taxon>Spiralia</taxon>
        <taxon>Lophotrochozoa</taxon>
        <taxon>Annelida</taxon>
        <taxon>Clitellata</taxon>
        <taxon>Hirudinea</taxon>
        <taxon>Acanthobdellida</taxon>
        <taxon>Paracanthobdella</taxon>
    </lineage>
</organism>
<dbReference type="EC" id="7.1.1.2" evidence="3 17"/>
<comment type="function">
    <text evidence="17">Core subunit of the mitochondrial membrane respiratory chain NADH dehydrogenase (Complex I) which catalyzes electron transfer from NADH through the respiratory chain, using ubiquinone as an electron acceptor. Essential for the catalytic activity and assembly of complex I.</text>
</comment>
<feature type="transmembrane region" description="Helical" evidence="17">
    <location>
        <begin position="27"/>
        <end position="45"/>
    </location>
</feature>
<dbReference type="PANTHER" id="PTHR46552:SF1">
    <property type="entry name" value="NADH-UBIQUINONE OXIDOREDUCTASE CHAIN 2"/>
    <property type="match status" value="1"/>
</dbReference>
<dbReference type="GO" id="GO:0006120">
    <property type="term" value="P:mitochondrial electron transport, NADH to ubiquinone"/>
    <property type="evidence" value="ECO:0007669"/>
    <property type="project" value="InterPro"/>
</dbReference>
<protein>
    <recommendedName>
        <fullName evidence="4 17">NADH-ubiquinone oxidoreductase chain 2</fullName>
        <ecNumber evidence="3 17">7.1.1.2</ecNumber>
    </recommendedName>
</protein>
<evidence type="ECO:0000256" key="13">
    <source>
        <dbReference type="ARBA" id="ARBA00023075"/>
    </source>
</evidence>
<dbReference type="PANTHER" id="PTHR46552">
    <property type="entry name" value="NADH-UBIQUINONE OXIDOREDUCTASE CHAIN 2"/>
    <property type="match status" value="1"/>
</dbReference>
<keyword evidence="15 17" id="KW-0472">Membrane</keyword>
<feature type="transmembrane region" description="Helical" evidence="17">
    <location>
        <begin position="271"/>
        <end position="298"/>
    </location>
</feature>
<evidence type="ECO:0000313" key="19">
    <source>
        <dbReference type="EMBL" id="UZT67771.1"/>
    </source>
</evidence>
<feature type="transmembrane region" description="Helical" evidence="17">
    <location>
        <begin position="88"/>
        <end position="110"/>
    </location>
</feature>
<dbReference type="InterPro" id="IPR003917">
    <property type="entry name" value="NADH_UbQ_OxRdtase_chain2"/>
</dbReference>
<keyword evidence="11 17" id="KW-1133">Transmembrane helix</keyword>
<keyword evidence="14 17" id="KW-0496">Mitochondrion</keyword>
<keyword evidence="5" id="KW-0813">Transport</keyword>
<proteinExistence type="inferred from homology"/>
<dbReference type="Pfam" id="PF00361">
    <property type="entry name" value="Proton_antipo_M"/>
    <property type="match status" value="1"/>
</dbReference>
<evidence type="ECO:0000256" key="8">
    <source>
        <dbReference type="ARBA" id="ARBA00022792"/>
    </source>
</evidence>
<comment type="catalytic activity">
    <reaction evidence="16 17">
        <text>a ubiquinone + NADH + 5 H(+)(in) = a ubiquinol + NAD(+) + 4 H(+)(out)</text>
        <dbReference type="Rhea" id="RHEA:29091"/>
        <dbReference type="Rhea" id="RHEA-COMP:9565"/>
        <dbReference type="Rhea" id="RHEA-COMP:9566"/>
        <dbReference type="ChEBI" id="CHEBI:15378"/>
        <dbReference type="ChEBI" id="CHEBI:16389"/>
        <dbReference type="ChEBI" id="CHEBI:17976"/>
        <dbReference type="ChEBI" id="CHEBI:57540"/>
        <dbReference type="ChEBI" id="CHEBI:57945"/>
        <dbReference type="EC" id="7.1.1.2"/>
    </reaction>
</comment>
<evidence type="ECO:0000256" key="17">
    <source>
        <dbReference type="RuleBase" id="RU003403"/>
    </source>
</evidence>
<evidence type="ECO:0000256" key="9">
    <source>
        <dbReference type="ARBA" id="ARBA00022967"/>
    </source>
</evidence>
<gene>
    <name evidence="19" type="primary">ND2</name>
</gene>
<sequence>MLMNPSNMVSFTLMITSTLMALSSQNWFFIWASLEINLFSFLPIIMSSKFNYECESAIKYFMAQAIGSTFMILSSYSLLMNFFPFSKISLMILLFAVSLKLGSFPCHFWFPSTMLSMGWTQALLLSTWQKLAPLSLLTFLTFQLKSIMYTMILMNLLIGGLMGFNQNNLKSIMAYSSVAHLGWMIALMTFNKSMVMPYFIMYSSIVTPLFLEFKNNSNNLLNTPLKLTKITGHALIMYMLTILSLAGMPPMSGFTPKLMVILSIINMEFTLTMMMMIISIVSLYFYLNLTINFLIYHLTNNSKLLNYFNYWKMLLTMFLFTPLIFLAYALTYIH</sequence>
<feature type="transmembrane region" description="Helical" evidence="17">
    <location>
        <begin position="310"/>
        <end position="333"/>
    </location>
</feature>
<feature type="transmembrane region" description="Helical" evidence="17">
    <location>
        <begin position="234"/>
        <end position="251"/>
    </location>
</feature>
<keyword evidence="12 17" id="KW-0520">NAD</keyword>
<evidence type="ECO:0000256" key="16">
    <source>
        <dbReference type="ARBA" id="ARBA00049551"/>
    </source>
</evidence>
<evidence type="ECO:0000256" key="3">
    <source>
        <dbReference type="ARBA" id="ARBA00012944"/>
    </source>
</evidence>
<evidence type="ECO:0000256" key="10">
    <source>
        <dbReference type="ARBA" id="ARBA00022982"/>
    </source>
</evidence>
<feature type="transmembrane region" description="Helical" evidence="17">
    <location>
        <begin position="146"/>
        <end position="165"/>
    </location>
</feature>
<reference evidence="19" key="1">
    <citation type="journal article" date="2022" name="Diversity (Basel)">
        <title>Genome-Based Taxa Delimitation (GBTD): A New Approach.</title>
        <authorList>
            <person name="Bolbat A."/>
            <person name="Bukin Y."/>
            <person name="Kaygorodova I."/>
        </authorList>
    </citation>
    <scope>NUCLEOTIDE SEQUENCE</scope>
</reference>
<keyword evidence="9 17" id="KW-1278">Translocase</keyword>
<geneLocation type="mitochondrion" evidence="19"/>
<feature type="transmembrane region" description="Helical" evidence="17">
    <location>
        <begin position="172"/>
        <end position="190"/>
    </location>
</feature>
<evidence type="ECO:0000256" key="15">
    <source>
        <dbReference type="ARBA" id="ARBA00023136"/>
    </source>
</evidence>
<dbReference type="GO" id="GO:0005743">
    <property type="term" value="C:mitochondrial inner membrane"/>
    <property type="evidence" value="ECO:0007669"/>
    <property type="project" value="UniProtKB-SubCell"/>
</dbReference>
<name>A0A9E8GE02_9ANNE</name>
<evidence type="ECO:0000256" key="7">
    <source>
        <dbReference type="ARBA" id="ARBA00022692"/>
    </source>
</evidence>
<evidence type="ECO:0000256" key="5">
    <source>
        <dbReference type="ARBA" id="ARBA00022448"/>
    </source>
</evidence>
<keyword evidence="7 17" id="KW-0812">Transmembrane</keyword>
<feature type="transmembrane region" description="Helical" evidence="17">
    <location>
        <begin position="196"/>
        <end position="213"/>
    </location>
</feature>
<comment type="similarity">
    <text evidence="2 17">Belongs to the complex I subunit 2 family.</text>
</comment>
<feature type="domain" description="NADH:quinone oxidoreductase/Mrp antiporter transmembrane" evidence="18">
    <location>
        <begin position="24"/>
        <end position="279"/>
    </location>
</feature>
<keyword evidence="10 17" id="KW-0249">Electron transport</keyword>
<dbReference type="AlphaFoldDB" id="A0A9E8GE02"/>
<dbReference type="EMBL" id="OM117615">
    <property type="protein sequence ID" value="UZT67771.1"/>
    <property type="molecule type" value="Genomic_DNA"/>
</dbReference>
<evidence type="ECO:0000259" key="18">
    <source>
        <dbReference type="Pfam" id="PF00361"/>
    </source>
</evidence>
<keyword evidence="13 17" id="KW-0830">Ubiquinone</keyword>
<evidence type="ECO:0000256" key="14">
    <source>
        <dbReference type="ARBA" id="ARBA00023128"/>
    </source>
</evidence>
<dbReference type="PRINTS" id="PR01436">
    <property type="entry name" value="NADHDHGNASE2"/>
</dbReference>
<evidence type="ECO:0000256" key="6">
    <source>
        <dbReference type="ARBA" id="ARBA00022660"/>
    </source>
</evidence>
<keyword evidence="6 17" id="KW-0679">Respiratory chain</keyword>
<dbReference type="GO" id="GO:0008137">
    <property type="term" value="F:NADH dehydrogenase (ubiquinone) activity"/>
    <property type="evidence" value="ECO:0007669"/>
    <property type="project" value="UniProtKB-EC"/>
</dbReference>
<dbReference type="InterPro" id="IPR001750">
    <property type="entry name" value="ND/Mrp_TM"/>
</dbReference>